<dbReference type="AlphaFoldDB" id="A0AAQ3KGP8"/>
<evidence type="ECO:0000313" key="2">
    <source>
        <dbReference type="EMBL" id="WOL07807.1"/>
    </source>
</evidence>
<proteinExistence type="predicted"/>
<dbReference type="EMBL" id="CP136894">
    <property type="protein sequence ID" value="WOL07807.1"/>
    <property type="molecule type" value="Genomic_DNA"/>
</dbReference>
<keyword evidence="3" id="KW-1185">Reference proteome</keyword>
<reference evidence="2 3" key="1">
    <citation type="submission" date="2023-10" db="EMBL/GenBank/DDBJ databases">
        <title>Chromosome-scale genome assembly provides insights into flower coloration mechanisms of Canna indica.</title>
        <authorList>
            <person name="Li C."/>
        </authorList>
    </citation>
    <scope>NUCLEOTIDE SEQUENCE [LARGE SCALE GENOMIC DNA]</scope>
    <source>
        <tissue evidence="2">Flower</tissue>
    </source>
</reference>
<accession>A0AAQ3KGP8</accession>
<sequence length="108" mass="11533">MHHRDAALSLTCRRSPAPSAPHAPPSPESSSSFITFSVPYLRRAHDYALPPAVVHRHSHSTSLISAPCLRPATTPYLQPSSIATVTIPTIPHPAATRSNRLGLLGKTA</sequence>
<gene>
    <name evidence="2" type="ORF">Cni_G16556</name>
</gene>
<evidence type="ECO:0000256" key="1">
    <source>
        <dbReference type="SAM" id="MobiDB-lite"/>
    </source>
</evidence>
<feature type="region of interest" description="Disordered" evidence="1">
    <location>
        <begin position="1"/>
        <end position="31"/>
    </location>
</feature>
<dbReference type="Proteomes" id="UP001327560">
    <property type="component" value="Chromosome 5"/>
</dbReference>
<name>A0AAQ3KGP8_9LILI</name>
<evidence type="ECO:0000313" key="3">
    <source>
        <dbReference type="Proteomes" id="UP001327560"/>
    </source>
</evidence>
<protein>
    <submittedName>
        <fullName evidence="2">Uncharacterized protein</fullName>
    </submittedName>
</protein>
<feature type="compositionally biased region" description="Pro residues" evidence="1">
    <location>
        <begin position="18"/>
        <end position="27"/>
    </location>
</feature>
<organism evidence="2 3">
    <name type="scientific">Canna indica</name>
    <name type="common">Indian-shot</name>
    <dbReference type="NCBI Taxonomy" id="4628"/>
    <lineage>
        <taxon>Eukaryota</taxon>
        <taxon>Viridiplantae</taxon>
        <taxon>Streptophyta</taxon>
        <taxon>Embryophyta</taxon>
        <taxon>Tracheophyta</taxon>
        <taxon>Spermatophyta</taxon>
        <taxon>Magnoliopsida</taxon>
        <taxon>Liliopsida</taxon>
        <taxon>Zingiberales</taxon>
        <taxon>Cannaceae</taxon>
        <taxon>Canna</taxon>
    </lineage>
</organism>